<keyword evidence="7" id="KW-0832">Ubl conjugation</keyword>
<dbReference type="Pfam" id="PF13893">
    <property type="entry name" value="RRM_5"/>
    <property type="match status" value="1"/>
</dbReference>
<proteinExistence type="predicted"/>
<dbReference type="GO" id="GO:0005634">
    <property type="term" value="C:nucleus"/>
    <property type="evidence" value="ECO:0007669"/>
    <property type="project" value="InterPro"/>
</dbReference>
<evidence type="ECO:0000259" key="20">
    <source>
        <dbReference type="PROSITE" id="PS50102"/>
    </source>
</evidence>
<keyword evidence="4" id="KW-0507">mRNA processing</keyword>
<evidence type="ECO:0000256" key="11">
    <source>
        <dbReference type="ARBA" id="ARBA00023187"/>
    </source>
</evidence>
<evidence type="ECO:0000256" key="18">
    <source>
        <dbReference type="PROSITE-ProRule" id="PRU00176"/>
    </source>
</evidence>
<evidence type="ECO:0000256" key="5">
    <source>
        <dbReference type="ARBA" id="ARBA00022737"/>
    </source>
</evidence>
<dbReference type="KEGG" id="nsu:110581817"/>
<dbReference type="InterPro" id="IPR035979">
    <property type="entry name" value="RBD_domain_sf"/>
</dbReference>
<dbReference type="CDD" id="cd12779">
    <property type="entry name" value="RRM1_ROD1"/>
    <property type="match status" value="1"/>
</dbReference>
<evidence type="ECO:0000256" key="4">
    <source>
        <dbReference type="ARBA" id="ARBA00022664"/>
    </source>
</evidence>
<dbReference type="GO" id="GO:0006397">
    <property type="term" value="P:mRNA processing"/>
    <property type="evidence" value="ECO:0007669"/>
    <property type="project" value="UniProtKB-KW"/>
</dbReference>
<feature type="domain" description="RRM" evidence="20">
    <location>
        <begin position="30"/>
        <end position="114"/>
    </location>
</feature>
<keyword evidence="8 18" id="KW-0694">RNA-binding</keyword>
<feature type="region of interest" description="Disordered" evidence="19">
    <location>
        <begin position="428"/>
        <end position="448"/>
    </location>
</feature>
<dbReference type="NCBIfam" id="TIGR01649">
    <property type="entry name" value="hnRNP-L_PTB"/>
    <property type="match status" value="1"/>
</dbReference>
<keyword evidence="10" id="KW-0265">Erythrocyte maturation</keyword>
<comment type="function">
    <text evidence="12">Plays a role in pre-mRNA splicing and in the regulation of alternative splicing events. Activates exon skipping of its own pre-mRNA during muscle cell differentiation. Binds to the polypyrimidine tract of introns. May promote RNA looping when bound to two separate polypyrimidine tracts in the same pre-mRNA. May promote the binding of U2 snRNP to pre-mRNA. Cooperates with RAVER1 to modulate switching between mutually exclusive exons during maturation of the TPM1 pre-mRNA. Represses the splicing of MAPT/Tau exon 10. Binds to polypyrimidine-rich controlling element (PCE) of CFTR and promotes exon skipping of CFTR exon 9, thereby antagonizing TIA1 and its role in exon inclusion of CFTR exon 9. Plays a role in the splicing of pyruvate kinase PKM by binding repressively to a polypyrimidine tract flanking PKM exon 9, inhibiting exon 9 inclusion and resulting in exon 10 inclusion and production of the PKM M2 isoform.</text>
</comment>
<evidence type="ECO:0000256" key="6">
    <source>
        <dbReference type="ARBA" id="ARBA00022782"/>
    </source>
</evidence>
<evidence type="ECO:0000256" key="2">
    <source>
        <dbReference type="ARBA" id="ARBA00022499"/>
    </source>
</evidence>
<dbReference type="GO" id="GO:0008380">
    <property type="term" value="P:RNA splicing"/>
    <property type="evidence" value="ECO:0007669"/>
    <property type="project" value="UniProtKB-KW"/>
</dbReference>
<organism evidence="21 22">
    <name type="scientific">Neomonachus schauinslandi</name>
    <name type="common">Hawaiian monk seal</name>
    <name type="synonym">Monachus schauinslandi</name>
    <dbReference type="NCBI Taxonomy" id="29088"/>
    <lineage>
        <taxon>Eukaryota</taxon>
        <taxon>Metazoa</taxon>
        <taxon>Chordata</taxon>
        <taxon>Craniata</taxon>
        <taxon>Vertebrata</taxon>
        <taxon>Euteleostomi</taxon>
        <taxon>Mammalia</taxon>
        <taxon>Eutheria</taxon>
        <taxon>Laurasiatheria</taxon>
        <taxon>Carnivora</taxon>
        <taxon>Caniformia</taxon>
        <taxon>Pinnipedia</taxon>
        <taxon>Phocidae</taxon>
        <taxon>Monachinae</taxon>
        <taxon>Monachini</taxon>
        <taxon>Neomonachus</taxon>
    </lineage>
</organism>
<gene>
    <name evidence="22" type="primary">PTBP3</name>
</gene>
<dbReference type="RefSeq" id="XP_021547386.1">
    <property type="nucleotide sequence ID" value="XM_021691711.2"/>
</dbReference>
<evidence type="ECO:0000313" key="22">
    <source>
        <dbReference type="RefSeq" id="XP_021547386.1"/>
    </source>
</evidence>
<evidence type="ECO:0000256" key="12">
    <source>
        <dbReference type="ARBA" id="ARBA00055436"/>
    </source>
</evidence>
<evidence type="ECO:0000256" key="3">
    <source>
        <dbReference type="ARBA" id="ARBA00022553"/>
    </source>
</evidence>
<dbReference type="STRING" id="29088.A0A2Y9H6T2"/>
<comment type="subunit">
    <text evidence="15">Monomer. Part of a ternary complex containing KHSRP, PTBP1, PTBP2 and HNRPH1. Interacts with RAVER1 and SFPQ.</text>
</comment>
<dbReference type="PANTHER" id="PTHR15592">
    <property type="entry name" value="MATRIN 3/NUCLEAR PROTEIN 220-RELATED"/>
    <property type="match status" value="1"/>
</dbReference>
<dbReference type="GeneID" id="110581817"/>
<dbReference type="SUPFAM" id="SSF54928">
    <property type="entry name" value="RNA-binding domain, RBD"/>
    <property type="match status" value="3"/>
</dbReference>
<evidence type="ECO:0000256" key="19">
    <source>
        <dbReference type="SAM" id="MobiDB-lite"/>
    </source>
</evidence>
<evidence type="ECO:0000256" key="9">
    <source>
        <dbReference type="ARBA" id="ARBA00022990"/>
    </source>
</evidence>
<name>A0A2Y9H6T2_NEOSC</name>
<dbReference type="InParanoid" id="A0A2Y9H6T2"/>
<comment type="function">
    <text evidence="13">RNA-binding protein that mediates pre-mRNA alternative splicing regulation. Plays a role in the regulation of cell proliferation, differentiation and migration. Positive regulator of EPO-dependent erythropoiesis. Participates in cell differentiation regulation by repressing tissue-specific exons. Promotes Fas exon 6 skipping. Binds RNA, preferentially to both poly(G) and poly(U).</text>
</comment>
<evidence type="ECO:0000256" key="10">
    <source>
        <dbReference type="ARBA" id="ARBA00023057"/>
    </source>
</evidence>
<evidence type="ECO:0000256" key="14">
    <source>
        <dbReference type="ARBA" id="ARBA00063236"/>
    </source>
</evidence>
<keyword evidence="21" id="KW-1185">Reference proteome</keyword>
<evidence type="ECO:0000256" key="8">
    <source>
        <dbReference type="ARBA" id="ARBA00022884"/>
    </source>
</evidence>
<dbReference type="GO" id="GO:0043249">
    <property type="term" value="P:erythrocyte maturation"/>
    <property type="evidence" value="ECO:0007669"/>
    <property type="project" value="UniProtKB-KW"/>
</dbReference>
<dbReference type="InterPro" id="IPR012677">
    <property type="entry name" value="Nucleotide-bd_a/b_plait_sf"/>
</dbReference>
<evidence type="ECO:0000256" key="17">
    <source>
        <dbReference type="ARBA" id="ARBA00079741"/>
    </source>
</evidence>
<dbReference type="InterPro" id="IPR055204">
    <property type="entry name" value="HNRNPL_RRM"/>
</dbReference>
<feature type="region of interest" description="Disordered" evidence="19">
    <location>
        <begin position="1"/>
        <end position="27"/>
    </location>
</feature>
<dbReference type="InterPro" id="IPR006536">
    <property type="entry name" value="HnRNP-L/PTB"/>
</dbReference>
<dbReference type="FunFam" id="3.30.70.330:FF:000223">
    <property type="entry name" value="Polypyrimidine tract binding protein 3"/>
    <property type="match status" value="1"/>
</dbReference>
<evidence type="ECO:0000256" key="15">
    <source>
        <dbReference type="ARBA" id="ARBA00065258"/>
    </source>
</evidence>
<keyword evidence="11" id="KW-0508">mRNA splicing</keyword>
<evidence type="ECO:0000256" key="13">
    <source>
        <dbReference type="ARBA" id="ARBA00059066"/>
    </source>
</evidence>
<dbReference type="GO" id="GO:0003723">
    <property type="term" value="F:RNA binding"/>
    <property type="evidence" value="ECO:0007669"/>
    <property type="project" value="UniProtKB-UniRule"/>
</dbReference>
<dbReference type="InterPro" id="IPR000504">
    <property type="entry name" value="RRM_dom"/>
</dbReference>
<reference evidence="22" key="1">
    <citation type="submission" date="2025-08" db="UniProtKB">
        <authorList>
            <consortium name="RefSeq"/>
        </authorList>
    </citation>
    <scope>IDENTIFICATION</scope>
    <source>
        <tissue evidence="22">Blood</tissue>
    </source>
</reference>
<evidence type="ECO:0000256" key="16">
    <source>
        <dbReference type="ARBA" id="ARBA00069862"/>
    </source>
</evidence>
<accession>A0A2Y9H6T2</accession>
<keyword evidence="6" id="KW-0221">Differentiation</keyword>
<dbReference type="InterPro" id="IPR034326">
    <property type="entry name" value="ROD1_RRM1"/>
</dbReference>
<protein>
    <recommendedName>
        <fullName evidence="16">Polypyrimidine tract-binding protein 3</fullName>
    </recommendedName>
    <alternativeName>
        <fullName evidence="17">Regulator of differentiation 1</fullName>
    </alternativeName>
</protein>
<dbReference type="Gene3D" id="3.30.70.330">
    <property type="match status" value="4"/>
</dbReference>
<dbReference type="InterPro" id="IPR021790">
    <property type="entry name" value="PTBP1-like_RRM2"/>
</dbReference>
<keyword evidence="9" id="KW-0007">Acetylation</keyword>
<evidence type="ECO:0000256" key="1">
    <source>
        <dbReference type="ARBA" id="ARBA00022491"/>
    </source>
</evidence>
<dbReference type="FunFam" id="3.30.70.330:FF:000032">
    <property type="entry name" value="Polypyrimidine tract-binding protein 2 isoform 1"/>
    <property type="match status" value="1"/>
</dbReference>
<dbReference type="PROSITE" id="PS50102">
    <property type="entry name" value="RRM"/>
    <property type="match status" value="4"/>
</dbReference>
<comment type="subunit">
    <text evidence="14">Interacts with THBS4 (via the acidic amphipathic C-terminus).</text>
</comment>
<keyword evidence="1" id="KW-0678">Repressor</keyword>
<keyword evidence="3" id="KW-0597">Phosphoprotein</keyword>
<evidence type="ECO:0000313" key="21">
    <source>
        <dbReference type="Proteomes" id="UP000248481"/>
    </source>
</evidence>
<feature type="domain" description="RRM" evidence="20">
    <location>
        <begin position="468"/>
        <end position="543"/>
    </location>
</feature>
<dbReference type="Pfam" id="PF11835">
    <property type="entry name" value="RRM_8"/>
    <property type="match status" value="1"/>
</dbReference>
<dbReference type="FunFam" id="3.30.70.330:FF:000036">
    <property type="entry name" value="polypyrimidine tract-binding protein 1 isoform X2"/>
    <property type="match status" value="1"/>
</dbReference>
<keyword evidence="5" id="KW-0677">Repeat</keyword>
<dbReference type="CDD" id="cd12693">
    <property type="entry name" value="RRM2_PTBP1_like"/>
    <property type="match status" value="1"/>
</dbReference>
<dbReference type="AlphaFoldDB" id="A0A2Y9H6T2"/>
<evidence type="ECO:0000256" key="7">
    <source>
        <dbReference type="ARBA" id="ARBA00022843"/>
    </source>
</evidence>
<feature type="domain" description="RRM" evidence="20">
    <location>
        <begin position="175"/>
        <end position="251"/>
    </location>
</feature>
<dbReference type="FunFam" id="3.30.70.330:FF:000018">
    <property type="entry name" value="Polypyrimidine tract-binding protein 2 isoform 1"/>
    <property type="match status" value="1"/>
</dbReference>
<dbReference type="CTD" id="9991"/>
<keyword evidence="2" id="KW-1017">Isopeptide bond</keyword>
<sequence>MNNSTPTGVYANGNDNKKFKGDRPPCSPSRVLHLRKIPSDVTEAEVISLGLPFGKVTNLLMLKGKSQAFLEMASEEAAVTMVNYYTPVTPHLRSQPVFIQYSNHRELKTDNLPNQAQDDPEHAHNFFSSLWTYLPEGQRAQAALQAVSAVPSGSLALPGAPTNEGTILPGQSPVLRIIIENLFYPVTLEVLHQIFSKFGTVLKIITFTKNNQFQALLQYADPVNAHYAKMALDGQNIYNACCTLRIDFSKLTSLNVKYNNDKSRDFTRLDLPTGDGQPSLEPPMAAAFGAPGIISSPYAGAAGFAPAIGFHQATGLSVPAVPGALGPLTITSSAVTGRMAIPGAGALPGNSVLLVTNLNPDLITPHGLFILFGVYGDVHRVKIMFNKKENALVQMADASQAQLAMNHLSGQRLYGKVLRATLSKHQAVQLPREGQEDQGLTKDFSNSPLHRFKKPGSKNFQNIFPPSATLHLSNIPPSVTVDDLKNLFTEAGCSVKAFKFFQKDRKMALIQLGSVEEAIQALIELHNHDLGENHHLRVSFSKSTI</sequence>
<dbReference type="SMART" id="SM00360">
    <property type="entry name" value="RRM"/>
    <property type="match status" value="4"/>
</dbReference>
<feature type="domain" description="RRM" evidence="20">
    <location>
        <begin position="351"/>
        <end position="425"/>
    </location>
</feature>
<dbReference type="Proteomes" id="UP000248481">
    <property type="component" value="Chromosome 13"/>
</dbReference>
<dbReference type="Pfam" id="PF22976">
    <property type="entry name" value="RRM_10"/>
    <property type="match status" value="1"/>
</dbReference>